<dbReference type="AlphaFoldDB" id="A0A447TEZ2"/>
<reference evidence="2 3" key="1">
    <citation type="submission" date="2018-12" db="EMBL/GenBank/DDBJ databases">
        <authorList>
            <consortium name="Pathogen Informatics"/>
        </authorList>
    </citation>
    <scope>NUCLEOTIDE SEQUENCE [LARGE SCALE GENOMIC DNA]</scope>
    <source>
        <strain evidence="2 3">NCTC9695</strain>
    </source>
</reference>
<gene>
    <name evidence="2" type="ORF">NCTC9695_03855</name>
</gene>
<name>A0A447TEZ2_CHRVL</name>
<dbReference type="Proteomes" id="UP000275777">
    <property type="component" value="Chromosome"/>
</dbReference>
<evidence type="ECO:0000313" key="2">
    <source>
        <dbReference type="EMBL" id="VEB43397.1"/>
    </source>
</evidence>
<protein>
    <submittedName>
        <fullName evidence="2">Uncharacterized protein</fullName>
    </submittedName>
</protein>
<accession>A0A447TEZ2</accession>
<proteinExistence type="predicted"/>
<feature type="region of interest" description="Disordered" evidence="1">
    <location>
        <begin position="29"/>
        <end position="55"/>
    </location>
</feature>
<organism evidence="2 3">
    <name type="scientific">Chromobacterium violaceum</name>
    <dbReference type="NCBI Taxonomy" id="536"/>
    <lineage>
        <taxon>Bacteria</taxon>
        <taxon>Pseudomonadati</taxon>
        <taxon>Pseudomonadota</taxon>
        <taxon>Betaproteobacteria</taxon>
        <taxon>Neisseriales</taxon>
        <taxon>Chromobacteriaceae</taxon>
        <taxon>Chromobacterium</taxon>
    </lineage>
</organism>
<sequence>METVQRAARAFPCFSLAKLYWNSSSLRLPTRNGGSRTRSTLVSRPFSNTGIRMPA</sequence>
<evidence type="ECO:0000313" key="3">
    <source>
        <dbReference type="Proteomes" id="UP000275777"/>
    </source>
</evidence>
<dbReference type="EMBL" id="LR134182">
    <property type="protein sequence ID" value="VEB43397.1"/>
    <property type="molecule type" value="Genomic_DNA"/>
</dbReference>
<evidence type="ECO:0000256" key="1">
    <source>
        <dbReference type="SAM" id="MobiDB-lite"/>
    </source>
</evidence>